<evidence type="ECO:0000256" key="4">
    <source>
        <dbReference type="ARBA" id="ARBA00004496"/>
    </source>
</evidence>
<dbReference type="InterPro" id="IPR001352">
    <property type="entry name" value="RNase_HII/HIII"/>
</dbReference>
<keyword evidence="8 14" id="KW-0963">Cytoplasm</keyword>
<dbReference type="GO" id="GO:0003723">
    <property type="term" value="F:RNA binding"/>
    <property type="evidence" value="ECO:0007669"/>
    <property type="project" value="UniProtKB-UniRule"/>
</dbReference>
<evidence type="ECO:0000313" key="19">
    <source>
        <dbReference type="Proteomes" id="UP000231343"/>
    </source>
</evidence>
<comment type="catalytic activity">
    <reaction evidence="1 14 15 16">
        <text>Endonucleolytic cleavage to 5'-phosphomonoester.</text>
        <dbReference type="EC" id="3.1.26.4"/>
    </reaction>
</comment>
<dbReference type="InterPro" id="IPR024567">
    <property type="entry name" value="RNase_HII/HIII_dom"/>
</dbReference>
<evidence type="ECO:0000256" key="16">
    <source>
        <dbReference type="RuleBase" id="RU003515"/>
    </source>
</evidence>
<feature type="domain" description="RNase H type-2" evidence="17">
    <location>
        <begin position="15"/>
        <end position="200"/>
    </location>
</feature>
<keyword evidence="10 14" id="KW-0479">Metal-binding</keyword>
<evidence type="ECO:0000256" key="8">
    <source>
        <dbReference type="ARBA" id="ARBA00022490"/>
    </source>
</evidence>
<dbReference type="GO" id="GO:0030145">
    <property type="term" value="F:manganese ion binding"/>
    <property type="evidence" value="ECO:0007669"/>
    <property type="project" value="UniProtKB-UniRule"/>
</dbReference>
<dbReference type="PANTHER" id="PTHR10954">
    <property type="entry name" value="RIBONUCLEASE H2 SUBUNIT A"/>
    <property type="match status" value="1"/>
</dbReference>
<dbReference type="GO" id="GO:0004523">
    <property type="term" value="F:RNA-DNA hybrid ribonuclease activity"/>
    <property type="evidence" value="ECO:0007669"/>
    <property type="project" value="UniProtKB-UniRule"/>
</dbReference>
<dbReference type="EC" id="3.1.26.4" evidence="6 14"/>
<evidence type="ECO:0000256" key="13">
    <source>
        <dbReference type="ARBA" id="ARBA00023211"/>
    </source>
</evidence>
<dbReference type="NCBIfam" id="NF000594">
    <property type="entry name" value="PRK00015.1-1"/>
    <property type="match status" value="1"/>
</dbReference>
<evidence type="ECO:0000313" key="18">
    <source>
        <dbReference type="EMBL" id="PIS30220.1"/>
    </source>
</evidence>
<evidence type="ECO:0000256" key="12">
    <source>
        <dbReference type="ARBA" id="ARBA00022801"/>
    </source>
</evidence>
<dbReference type="EMBL" id="PEYM01000059">
    <property type="protein sequence ID" value="PIS30220.1"/>
    <property type="molecule type" value="Genomic_DNA"/>
</dbReference>
<dbReference type="InterPro" id="IPR012337">
    <property type="entry name" value="RNaseH-like_sf"/>
</dbReference>
<dbReference type="InterPro" id="IPR036397">
    <property type="entry name" value="RNaseH_sf"/>
</dbReference>
<keyword evidence="12 14" id="KW-0378">Hydrolase</keyword>
<evidence type="ECO:0000256" key="3">
    <source>
        <dbReference type="ARBA" id="ARBA00004065"/>
    </source>
</evidence>
<dbReference type="InterPro" id="IPR022898">
    <property type="entry name" value="RNase_HII"/>
</dbReference>
<dbReference type="Proteomes" id="UP000231343">
    <property type="component" value="Unassembled WGS sequence"/>
</dbReference>
<comment type="cofactor">
    <cofactor evidence="14 15">
        <name>Mn(2+)</name>
        <dbReference type="ChEBI" id="CHEBI:29035"/>
    </cofactor>
    <cofactor evidence="14 15">
        <name>Mg(2+)</name>
        <dbReference type="ChEBI" id="CHEBI:18420"/>
    </cofactor>
    <text evidence="14 15">Manganese or magnesium. Binds 1 divalent metal ion per monomer in the absence of substrate. May bind a second metal ion after substrate binding.</text>
</comment>
<accession>A0A2H0XYU6</accession>
<keyword evidence="11 14" id="KW-0255">Endonuclease</keyword>
<dbReference type="GO" id="GO:0032299">
    <property type="term" value="C:ribonuclease H2 complex"/>
    <property type="evidence" value="ECO:0007669"/>
    <property type="project" value="TreeGrafter"/>
</dbReference>
<dbReference type="CDD" id="cd07182">
    <property type="entry name" value="RNase_HII_bacteria_HII_like"/>
    <property type="match status" value="1"/>
</dbReference>
<gene>
    <name evidence="14" type="primary">rnhB</name>
    <name evidence="18" type="ORF">COT42_03325</name>
</gene>
<keyword evidence="13 14" id="KW-0464">Manganese</keyword>
<feature type="binding site" evidence="14 15">
    <location>
        <position position="113"/>
    </location>
    <ligand>
        <name>a divalent metal cation</name>
        <dbReference type="ChEBI" id="CHEBI:60240"/>
    </ligand>
</feature>
<reference evidence="18 19" key="1">
    <citation type="submission" date="2017-09" db="EMBL/GenBank/DDBJ databases">
        <title>Depth-based differentiation of microbial function through sediment-hosted aquifers and enrichment of novel symbionts in the deep terrestrial subsurface.</title>
        <authorList>
            <person name="Probst A.J."/>
            <person name="Ladd B."/>
            <person name="Jarett J.K."/>
            <person name="Geller-Mcgrath D.E."/>
            <person name="Sieber C.M."/>
            <person name="Emerson J.B."/>
            <person name="Anantharaman K."/>
            <person name="Thomas B.C."/>
            <person name="Malmstrom R."/>
            <person name="Stieglmeier M."/>
            <person name="Klingl A."/>
            <person name="Woyke T."/>
            <person name="Ryan C.M."/>
            <person name="Banfield J.F."/>
        </authorList>
    </citation>
    <scope>NUCLEOTIDE SEQUENCE [LARGE SCALE GENOMIC DNA]</scope>
    <source>
        <strain evidence="18">CG08_land_8_20_14_0_20_45_16</strain>
    </source>
</reference>
<evidence type="ECO:0000259" key="17">
    <source>
        <dbReference type="PROSITE" id="PS51975"/>
    </source>
</evidence>
<dbReference type="FunFam" id="3.30.420.10:FF:000006">
    <property type="entry name" value="Ribonuclease HII"/>
    <property type="match status" value="1"/>
</dbReference>
<evidence type="ECO:0000256" key="15">
    <source>
        <dbReference type="PROSITE-ProRule" id="PRU01319"/>
    </source>
</evidence>
<comment type="similarity">
    <text evidence="5 14 16">Belongs to the RNase HII family.</text>
</comment>
<evidence type="ECO:0000256" key="2">
    <source>
        <dbReference type="ARBA" id="ARBA00001946"/>
    </source>
</evidence>
<comment type="cofactor">
    <cofactor evidence="2">
        <name>Mg(2+)</name>
        <dbReference type="ChEBI" id="CHEBI:18420"/>
    </cofactor>
</comment>
<organism evidence="18 19">
    <name type="scientific">Candidatus Saganbacteria bacterium CG08_land_8_20_14_0_20_45_16</name>
    <dbReference type="NCBI Taxonomy" id="2014293"/>
    <lineage>
        <taxon>Bacteria</taxon>
        <taxon>Bacillati</taxon>
        <taxon>Saganbacteria</taxon>
    </lineage>
</organism>
<feature type="binding site" evidence="14 15">
    <location>
        <position position="22"/>
    </location>
    <ligand>
        <name>a divalent metal cation</name>
        <dbReference type="ChEBI" id="CHEBI:60240"/>
    </ligand>
</feature>
<dbReference type="AlphaFoldDB" id="A0A2H0XYU6"/>
<dbReference type="GO" id="GO:0005737">
    <property type="term" value="C:cytoplasm"/>
    <property type="evidence" value="ECO:0007669"/>
    <property type="project" value="UniProtKB-SubCell"/>
</dbReference>
<protein>
    <recommendedName>
        <fullName evidence="7 14">Ribonuclease HII</fullName>
        <shortName evidence="14">RNase HII</shortName>
        <ecNumber evidence="6 14">3.1.26.4</ecNumber>
    </recommendedName>
</protein>
<evidence type="ECO:0000256" key="7">
    <source>
        <dbReference type="ARBA" id="ARBA00019179"/>
    </source>
</evidence>
<evidence type="ECO:0000256" key="5">
    <source>
        <dbReference type="ARBA" id="ARBA00007383"/>
    </source>
</evidence>
<sequence length="200" mass="22131">MDFDFETALWRQGWQFIAGIDEAGRGPLAGPIVAAAVILLPHSRLPGLNDSKLLSEQKREQLYGLILEQALAVGVAEVSHKTIDRLRIGQANTLVMEKAVKAIGFKPDYLLIDGRSSLKKLAIPQQAIIDGDALCASIAAASVIAKVTRDRIMLRYHLKHPQYNFAGHKGYGTREHFRLLKKYGPCPIHRRSFAPVAELI</sequence>
<evidence type="ECO:0000256" key="14">
    <source>
        <dbReference type="HAMAP-Rule" id="MF_00052"/>
    </source>
</evidence>
<feature type="binding site" evidence="14 15">
    <location>
        <position position="21"/>
    </location>
    <ligand>
        <name>a divalent metal cation</name>
        <dbReference type="ChEBI" id="CHEBI:60240"/>
    </ligand>
</feature>
<dbReference type="GO" id="GO:0006298">
    <property type="term" value="P:mismatch repair"/>
    <property type="evidence" value="ECO:0007669"/>
    <property type="project" value="TreeGrafter"/>
</dbReference>
<comment type="caution">
    <text evidence="18">The sequence shown here is derived from an EMBL/GenBank/DDBJ whole genome shotgun (WGS) entry which is preliminary data.</text>
</comment>
<dbReference type="PANTHER" id="PTHR10954:SF18">
    <property type="entry name" value="RIBONUCLEASE HII"/>
    <property type="match status" value="1"/>
</dbReference>
<dbReference type="NCBIfam" id="NF000595">
    <property type="entry name" value="PRK00015.1-3"/>
    <property type="match status" value="1"/>
</dbReference>
<name>A0A2H0XYU6_UNCSA</name>
<evidence type="ECO:0000256" key="1">
    <source>
        <dbReference type="ARBA" id="ARBA00000077"/>
    </source>
</evidence>
<keyword evidence="9 14" id="KW-0540">Nuclease</keyword>
<dbReference type="HAMAP" id="MF_00052_B">
    <property type="entry name" value="RNase_HII_B"/>
    <property type="match status" value="1"/>
</dbReference>
<evidence type="ECO:0000256" key="11">
    <source>
        <dbReference type="ARBA" id="ARBA00022759"/>
    </source>
</evidence>
<dbReference type="Pfam" id="PF01351">
    <property type="entry name" value="RNase_HII"/>
    <property type="match status" value="1"/>
</dbReference>
<dbReference type="Gene3D" id="3.30.420.10">
    <property type="entry name" value="Ribonuclease H-like superfamily/Ribonuclease H"/>
    <property type="match status" value="1"/>
</dbReference>
<dbReference type="PROSITE" id="PS51975">
    <property type="entry name" value="RNASE_H_2"/>
    <property type="match status" value="1"/>
</dbReference>
<evidence type="ECO:0000256" key="9">
    <source>
        <dbReference type="ARBA" id="ARBA00022722"/>
    </source>
</evidence>
<evidence type="ECO:0000256" key="10">
    <source>
        <dbReference type="ARBA" id="ARBA00022723"/>
    </source>
</evidence>
<dbReference type="GO" id="GO:0043137">
    <property type="term" value="P:DNA replication, removal of RNA primer"/>
    <property type="evidence" value="ECO:0007669"/>
    <property type="project" value="TreeGrafter"/>
</dbReference>
<comment type="function">
    <text evidence="3 14 16">Endonuclease that specifically degrades the RNA of RNA-DNA hybrids.</text>
</comment>
<comment type="subcellular location">
    <subcellularLocation>
        <location evidence="4 14">Cytoplasm</location>
    </subcellularLocation>
</comment>
<proteinExistence type="inferred from homology"/>
<evidence type="ECO:0000256" key="6">
    <source>
        <dbReference type="ARBA" id="ARBA00012180"/>
    </source>
</evidence>
<dbReference type="SUPFAM" id="SSF53098">
    <property type="entry name" value="Ribonuclease H-like"/>
    <property type="match status" value="1"/>
</dbReference>